<name>A0A6I2FJF1_9MICO</name>
<dbReference type="SUPFAM" id="SSF52540">
    <property type="entry name" value="P-loop containing nucleoside triphosphate hydrolases"/>
    <property type="match status" value="1"/>
</dbReference>
<dbReference type="InterPro" id="IPR027417">
    <property type="entry name" value="P-loop_NTPase"/>
</dbReference>
<gene>
    <name evidence="4" type="ORF">GE115_13270</name>
</gene>
<dbReference type="GO" id="GO:0000731">
    <property type="term" value="P:DNA synthesis involved in DNA repair"/>
    <property type="evidence" value="ECO:0007669"/>
    <property type="project" value="TreeGrafter"/>
</dbReference>
<dbReference type="PANTHER" id="PTHR32182:SF22">
    <property type="entry name" value="ATP-DEPENDENT ENDONUCLEASE, OLD FAMILY-RELATED"/>
    <property type="match status" value="1"/>
</dbReference>
<proteinExistence type="predicted"/>
<dbReference type="EMBL" id="WJIF01000008">
    <property type="protein sequence ID" value="MRG60828.1"/>
    <property type="molecule type" value="Genomic_DNA"/>
</dbReference>
<dbReference type="Pfam" id="PF13555">
    <property type="entry name" value="AAA_29"/>
    <property type="match status" value="1"/>
</dbReference>
<protein>
    <submittedName>
        <fullName evidence="4">AAA family ATPase</fullName>
    </submittedName>
</protein>
<comment type="caution">
    <text evidence="4">The sequence shown here is derived from an EMBL/GenBank/DDBJ whole genome shotgun (WGS) entry which is preliminary data.</text>
</comment>
<evidence type="ECO:0000313" key="4">
    <source>
        <dbReference type="EMBL" id="MRG60828.1"/>
    </source>
</evidence>
<reference evidence="4 5" key="1">
    <citation type="submission" date="2019-10" db="EMBL/GenBank/DDBJ databases">
        <authorList>
            <person name="Nie G."/>
            <person name="Ming H."/>
            <person name="Yi B."/>
        </authorList>
    </citation>
    <scope>NUCLEOTIDE SEQUENCE [LARGE SCALE GENOMIC DNA]</scope>
    <source>
        <strain evidence="4 5">CFH 90414</strain>
    </source>
</reference>
<keyword evidence="2" id="KW-0175">Coiled coil</keyword>
<dbReference type="Pfam" id="PF13558">
    <property type="entry name" value="SbcC_Walker_B"/>
    <property type="match status" value="1"/>
</dbReference>
<sequence length="1131" mass="125326">MTTLDLVVPAQPATNLDHAQWRIETLQLVNWGGFHGHYAVEFSPGSTLFSGASGTGKSTVLDAYLALMMPSDTPFNGASNDAGGRARSADQRNLLTYLRGKMDSLSIDGSAEMRDQVLRGRDGVPTWGALGATFINDDGRRYTVVRMYFVKAGAKVNGDVTTTFAVYEGYLDLARLEPLAAGRFDKRALKAALPGLTPLHTFWEFEDTIHTRLGIGGGDGGRQAMRLLARVQAGMQVKRVDGLYKTMVLEKPITYQAADSALEHFADLEGSYLKMVDAADKVNTLKRLPGLQQEHADAEARELLIRQFGADETGPSPFQLWRLRTERELLDAAVAGNRAEHASASAKFATAKADEHRYKKRLSEIADEKRDNGGDAIDARKADIAGLQDSRDDIYAANIRFQTRTEAIGLVVPETAEQFAEARAAAAQFLAGYEAREAELTADVEVVREKELSPLVNRQVGLLDEQKSLKDRSSGMVPQRLHDARVKMAQAAGLDPMDDLPFVAELIDVLPGEEHWRKAVETTLGGVARTVLVDRRTRDRLSASIDGVSIRPRIRFEAVSLADHEDWQGDPDHISGKLAFKDSPFSRWVQDRVGGTGIDHLCVTNSAGLSGPGPRVTPSGQTRNGDKGAHGESSDGPIIGFSNKRRLADIETQLAELEPEITAVRARIAELTRRLADSRQQKDAHVHVQDVAWATIDHLGIDRRIAELEDEIRRLREANTTLDALEAEEERITPLHEQANRDRVLEANRLAELEKKHGDLVTQQDDAQDAVDAIVAVQTAIVTEAQQHYLDELFAGNWDTTDLAAFPGNMRALRKRLGEEAVAAHRAAKSAVNAMESMFESYKRHWTEHNIGITIASVDGYREILDRIQAEGLHERRDRWRREFAAWSSDDLLRLNDAFDTALEDIEDRLLPINRILETLPFGGKGILQIKLRRLQSEELSVFRRGLRELSSGLAMELSDQQVETRFKRLREFMTRISVPEGHTKSSTSQRDRYLDVRQHVVITAVCLDANHREVATYDSLGDKSGGETQELVAFIVGAALRYQLGDESRSRPRFAPVFLDEGFVKSDSEFAGRAVKAWQDLGFQLIIGAPLDKVTALEPYMGLLLSVTKNDSGYSYVRDLREAPADEGAA</sequence>
<keyword evidence="5" id="KW-1185">Reference proteome</keyword>
<evidence type="ECO:0000256" key="1">
    <source>
        <dbReference type="ARBA" id="ARBA00023236"/>
    </source>
</evidence>
<evidence type="ECO:0000256" key="3">
    <source>
        <dbReference type="SAM" id="MobiDB-lite"/>
    </source>
</evidence>
<keyword evidence="1" id="KW-0227">DNA damage</keyword>
<feature type="coiled-coil region" evidence="2">
    <location>
        <begin position="661"/>
        <end position="756"/>
    </location>
</feature>
<evidence type="ECO:0000313" key="5">
    <source>
        <dbReference type="Proteomes" id="UP000431080"/>
    </source>
</evidence>
<accession>A0A6I2FJF1</accession>
<keyword evidence="1" id="KW-0742">SOS response</keyword>
<dbReference type="Proteomes" id="UP000431080">
    <property type="component" value="Unassembled WGS sequence"/>
</dbReference>
<feature type="compositionally biased region" description="Basic and acidic residues" evidence="3">
    <location>
        <begin position="624"/>
        <end position="633"/>
    </location>
</feature>
<dbReference type="RefSeq" id="WP_153685272.1">
    <property type="nucleotide sequence ID" value="NZ_WJIF01000008.1"/>
</dbReference>
<dbReference type="Gene3D" id="3.40.1140.10">
    <property type="match status" value="1"/>
</dbReference>
<dbReference type="AlphaFoldDB" id="A0A6I2FJF1"/>
<evidence type="ECO:0000256" key="2">
    <source>
        <dbReference type="SAM" id="Coils"/>
    </source>
</evidence>
<dbReference type="GO" id="GO:0009432">
    <property type="term" value="P:SOS response"/>
    <property type="evidence" value="ECO:0007669"/>
    <property type="project" value="UniProtKB-KW"/>
</dbReference>
<dbReference type="GO" id="GO:0006302">
    <property type="term" value="P:double-strand break repair"/>
    <property type="evidence" value="ECO:0007669"/>
    <property type="project" value="TreeGrafter"/>
</dbReference>
<dbReference type="PANTHER" id="PTHR32182">
    <property type="entry name" value="DNA REPLICATION AND REPAIR PROTEIN RECF"/>
    <property type="match status" value="1"/>
</dbReference>
<feature type="region of interest" description="Disordered" evidence="3">
    <location>
        <begin position="605"/>
        <end position="640"/>
    </location>
</feature>
<organism evidence="4 5">
    <name type="scientific">Agromyces agglutinans</name>
    <dbReference type="NCBI Taxonomy" id="2662258"/>
    <lineage>
        <taxon>Bacteria</taxon>
        <taxon>Bacillati</taxon>
        <taxon>Actinomycetota</taxon>
        <taxon>Actinomycetes</taxon>
        <taxon>Micrococcales</taxon>
        <taxon>Microbacteriaceae</taxon>
        <taxon>Agromyces</taxon>
    </lineage>
</organism>